<dbReference type="Gene3D" id="1.25.40.20">
    <property type="entry name" value="Ankyrin repeat-containing domain"/>
    <property type="match status" value="1"/>
</dbReference>
<gene>
    <name evidence="3" type="ORF">C1SCF055_LOCUS28651</name>
</gene>
<evidence type="ECO:0000256" key="1">
    <source>
        <dbReference type="PROSITE-ProRule" id="PRU00023"/>
    </source>
</evidence>
<dbReference type="PROSITE" id="PS50088">
    <property type="entry name" value="ANK_REPEAT"/>
    <property type="match status" value="1"/>
</dbReference>
<dbReference type="AlphaFoldDB" id="A0A9P1D3M3"/>
<sequence length="159" mass="17985">MLTDHRGLTPLHCAAEKGDLDIVRHMAAHWGRDVVHFLVESGTNHCATTRGRTALDAASERGNTYLSEFEAESPRRKVRRVSSPDRQSKQPTSGTTDEIGDSVISSFQHVLFWQLGLPLWQAFNTFASNTFAQWQNQWCYEEIHAASGSSGLDVVRWWR</sequence>
<proteinExistence type="predicted"/>
<feature type="repeat" description="ANK" evidence="1">
    <location>
        <begin position="6"/>
        <end position="50"/>
    </location>
</feature>
<accession>A0A9P1D3M3</accession>
<feature type="region of interest" description="Disordered" evidence="2">
    <location>
        <begin position="69"/>
        <end position="98"/>
    </location>
</feature>
<dbReference type="InterPro" id="IPR036770">
    <property type="entry name" value="Ankyrin_rpt-contain_sf"/>
</dbReference>
<dbReference type="Proteomes" id="UP001152797">
    <property type="component" value="Unassembled WGS sequence"/>
</dbReference>
<evidence type="ECO:0000313" key="3">
    <source>
        <dbReference type="EMBL" id="CAI4002714.1"/>
    </source>
</evidence>
<dbReference type="EMBL" id="CAMXCT030003146">
    <property type="protein sequence ID" value="CAL4790026.1"/>
    <property type="molecule type" value="Genomic_DNA"/>
</dbReference>
<organism evidence="3">
    <name type="scientific">Cladocopium goreaui</name>
    <dbReference type="NCBI Taxonomy" id="2562237"/>
    <lineage>
        <taxon>Eukaryota</taxon>
        <taxon>Sar</taxon>
        <taxon>Alveolata</taxon>
        <taxon>Dinophyceae</taxon>
        <taxon>Suessiales</taxon>
        <taxon>Symbiodiniaceae</taxon>
        <taxon>Cladocopium</taxon>
    </lineage>
</organism>
<evidence type="ECO:0000313" key="4">
    <source>
        <dbReference type="EMBL" id="CAL1156089.1"/>
    </source>
</evidence>
<evidence type="ECO:0000256" key="2">
    <source>
        <dbReference type="SAM" id="MobiDB-lite"/>
    </source>
</evidence>
<evidence type="ECO:0000313" key="5">
    <source>
        <dbReference type="Proteomes" id="UP001152797"/>
    </source>
</evidence>
<dbReference type="SUPFAM" id="SSF48403">
    <property type="entry name" value="Ankyrin repeat"/>
    <property type="match status" value="1"/>
</dbReference>
<comment type="caution">
    <text evidence="3">The sequence shown here is derived from an EMBL/GenBank/DDBJ whole genome shotgun (WGS) entry which is preliminary data.</text>
</comment>
<name>A0A9P1D3M3_9DINO</name>
<dbReference type="PROSITE" id="PS50297">
    <property type="entry name" value="ANK_REP_REGION"/>
    <property type="match status" value="1"/>
</dbReference>
<dbReference type="InterPro" id="IPR002110">
    <property type="entry name" value="Ankyrin_rpt"/>
</dbReference>
<dbReference type="Pfam" id="PF00023">
    <property type="entry name" value="Ank"/>
    <property type="match status" value="1"/>
</dbReference>
<dbReference type="EMBL" id="CAMXCT020003146">
    <property type="protein sequence ID" value="CAL1156089.1"/>
    <property type="molecule type" value="Genomic_DNA"/>
</dbReference>
<dbReference type="PRINTS" id="PR01415">
    <property type="entry name" value="ANKYRIN"/>
</dbReference>
<reference evidence="3" key="1">
    <citation type="submission" date="2022-10" db="EMBL/GenBank/DDBJ databases">
        <authorList>
            <person name="Chen Y."/>
            <person name="Dougan E. K."/>
            <person name="Chan C."/>
            <person name="Rhodes N."/>
            <person name="Thang M."/>
        </authorList>
    </citation>
    <scope>NUCLEOTIDE SEQUENCE</scope>
</reference>
<dbReference type="EMBL" id="CAMXCT010003146">
    <property type="protein sequence ID" value="CAI4002714.1"/>
    <property type="molecule type" value="Genomic_DNA"/>
</dbReference>
<protein>
    <submittedName>
        <fullName evidence="3">Uncharacterized protein</fullName>
    </submittedName>
</protein>
<keyword evidence="5" id="KW-1185">Reference proteome</keyword>
<reference evidence="4" key="2">
    <citation type="submission" date="2024-04" db="EMBL/GenBank/DDBJ databases">
        <authorList>
            <person name="Chen Y."/>
            <person name="Shah S."/>
            <person name="Dougan E. K."/>
            <person name="Thang M."/>
            <person name="Chan C."/>
        </authorList>
    </citation>
    <scope>NUCLEOTIDE SEQUENCE [LARGE SCALE GENOMIC DNA]</scope>
</reference>
<keyword evidence="1" id="KW-0040">ANK repeat</keyword>